<evidence type="ECO:0000256" key="3">
    <source>
        <dbReference type="SAM" id="Phobius"/>
    </source>
</evidence>
<sequence>TPEPVISWFLNGYSVQNDAAIEAIENKIYFRRVEKRHAGNLQIFASNIVNTVYKSISVRVFPLSSNLDEAPSTAYSHPKHSHHRKLQNNKKSHKLMPPSKPVITRLNDDTVVVRWNIPNNISLPIRFFKVQYAEIGPANHKHNYSDEGLNWNTANTDISPNIMAYDITGLKPDYLYKFRVFAVYANDDSKKSPNSKRFHLKKMDFDMKNPLPVCPITYVKTINHTAMEIYWQCPQFTESIDGFYINYMPATQAGDDYMKATVEGNSTTKYTINYLQPDTSYDIKLQSFNSTLASEFSPVMKGRTAVNSSLPNHAKKSTAEKNSTDSNLYIAIGCATLLGILVVIAVVAFFMCSKWKKQKTAGNKQASEHQIQPDAESKGRSNGCTITGNKITITSNPLADAENKNPNVMEMRNLANNNVRHQEPSTPSDSSPSPGDHHNDSKKSLGAEEAAPTGSNYV</sequence>
<reference evidence="5" key="1">
    <citation type="submission" date="2020-08" db="EMBL/GenBank/DDBJ databases">
        <title>Genome sequencing and assembly of the red palm weevil Rhynchophorus ferrugineus.</title>
        <authorList>
            <person name="Dias G.B."/>
            <person name="Bergman C.M."/>
            <person name="Manee M."/>
        </authorList>
    </citation>
    <scope>NUCLEOTIDE SEQUENCE</scope>
    <source>
        <strain evidence="5">AA-2017</strain>
        <tissue evidence="5">Whole larva</tissue>
    </source>
</reference>
<feature type="compositionally biased region" description="Basic and acidic residues" evidence="2">
    <location>
        <begin position="435"/>
        <end position="446"/>
    </location>
</feature>
<dbReference type="PROSITE" id="PS50853">
    <property type="entry name" value="FN3"/>
    <property type="match status" value="2"/>
</dbReference>
<dbReference type="AlphaFoldDB" id="A0A834HZX5"/>
<dbReference type="SUPFAM" id="SSF49265">
    <property type="entry name" value="Fibronectin type III"/>
    <property type="match status" value="1"/>
</dbReference>
<proteinExistence type="predicted"/>
<dbReference type="PANTHER" id="PTHR44170">
    <property type="entry name" value="PROTEIN SIDEKICK"/>
    <property type="match status" value="1"/>
</dbReference>
<keyword evidence="3" id="KW-0812">Transmembrane</keyword>
<evidence type="ECO:0000313" key="5">
    <source>
        <dbReference type="EMBL" id="KAF7271224.1"/>
    </source>
</evidence>
<gene>
    <name evidence="5" type="ORF">GWI33_015876</name>
</gene>
<keyword evidence="6" id="KW-1185">Reference proteome</keyword>
<feature type="non-terminal residue" evidence="5">
    <location>
        <position position="458"/>
    </location>
</feature>
<feature type="compositionally biased region" description="Low complexity" evidence="2">
    <location>
        <begin position="424"/>
        <end position="434"/>
    </location>
</feature>
<feature type="domain" description="Fibronectin type-III" evidence="4">
    <location>
        <begin position="97"/>
        <end position="203"/>
    </location>
</feature>
<protein>
    <recommendedName>
        <fullName evidence="4">Fibronectin type-III domain-containing protein</fullName>
    </recommendedName>
</protein>
<dbReference type="EMBL" id="JAACXV010013999">
    <property type="protein sequence ID" value="KAF7271224.1"/>
    <property type="molecule type" value="Genomic_DNA"/>
</dbReference>
<feature type="compositionally biased region" description="Basic residues" evidence="2">
    <location>
        <begin position="77"/>
        <end position="94"/>
    </location>
</feature>
<dbReference type="InterPro" id="IPR036179">
    <property type="entry name" value="Ig-like_dom_sf"/>
</dbReference>
<organism evidence="5 6">
    <name type="scientific">Rhynchophorus ferrugineus</name>
    <name type="common">Red palm weevil</name>
    <name type="synonym">Curculio ferrugineus</name>
    <dbReference type="NCBI Taxonomy" id="354439"/>
    <lineage>
        <taxon>Eukaryota</taxon>
        <taxon>Metazoa</taxon>
        <taxon>Ecdysozoa</taxon>
        <taxon>Arthropoda</taxon>
        <taxon>Hexapoda</taxon>
        <taxon>Insecta</taxon>
        <taxon>Pterygota</taxon>
        <taxon>Neoptera</taxon>
        <taxon>Endopterygota</taxon>
        <taxon>Coleoptera</taxon>
        <taxon>Polyphaga</taxon>
        <taxon>Cucujiformia</taxon>
        <taxon>Curculionidae</taxon>
        <taxon>Dryophthorinae</taxon>
        <taxon>Rhynchophorus</taxon>
    </lineage>
</organism>
<dbReference type="Gene3D" id="2.60.40.10">
    <property type="entry name" value="Immunoglobulins"/>
    <property type="match status" value="3"/>
</dbReference>
<name>A0A834HZX5_RHYFE</name>
<feature type="transmembrane region" description="Helical" evidence="3">
    <location>
        <begin position="328"/>
        <end position="350"/>
    </location>
</feature>
<feature type="region of interest" description="Disordered" evidence="2">
    <location>
        <begin position="361"/>
        <end position="390"/>
    </location>
</feature>
<comment type="caution">
    <text evidence="5">The sequence shown here is derived from an EMBL/GenBank/DDBJ whole genome shotgun (WGS) entry which is preliminary data.</text>
</comment>
<dbReference type="OrthoDB" id="9998697at2759"/>
<dbReference type="Proteomes" id="UP000625711">
    <property type="component" value="Unassembled WGS sequence"/>
</dbReference>
<dbReference type="SMART" id="SM00060">
    <property type="entry name" value="FN3"/>
    <property type="match status" value="2"/>
</dbReference>
<dbReference type="GO" id="GO:0098609">
    <property type="term" value="P:cell-cell adhesion"/>
    <property type="evidence" value="ECO:0007669"/>
    <property type="project" value="TreeGrafter"/>
</dbReference>
<feature type="compositionally biased region" description="Polar residues" evidence="2">
    <location>
        <begin position="361"/>
        <end position="370"/>
    </location>
</feature>
<dbReference type="GO" id="GO:0007399">
    <property type="term" value="P:nervous system development"/>
    <property type="evidence" value="ECO:0007669"/>
    <property type="project" value="TreeGrafter"/>
</dbReference>
<dbReference type="Pfam" id="PF00041">
    <property type="entry name" value="fn3"/>
    <property type="match status" value="2"/>
</dbReference>
<keyword evidence="3" id="KW-0472">Membrane</keyword>
<keyword evidence="1" id="KW-1015">Disulfide bond</keyword>
<evidence type="ECO:0000256" key="2">
    <source>
        <dbReference type="SAM" id="MobiDB-lite"/>
    </source>
</evidence>
<dbReference type="PANTHER" id="PTHR44170:SF54">
    <property type="entry name" value="FI24025P1"/>
    <property type="match status" value="1"/>
</dbReference>
<dbReference type="CDD" id="cd00063">
    <property type="entry name" value="FN3"/>
    <property type="match status" value="2"/>
</dbReference>
<dbReference type="InterPro" id="IPR036116">
    <property type="entry name" value="FN3_sf"/>
</dbReference>
<evidence type="ECO:0000256" key="1">
    <source>
        <dbReference type="ARBA" id="ARBA00023157"/>
    </source>
</evidence>
<feature type="compositionally biased region" description="Polar residues" evidence="2">
    <location>
        <begin position="380"/>
        <end position="390"/>
    </location>
</feature>
<dbReference type="SUPFAM" id="SSF48726">
    <property type="entry name" value="Immunoglobulin"/>
    <property type="match status" value="1"/>
</dbReference>
<keyword evidence="3" id="KW-1133">Transmembrane helix</keyword>
<accession>A0A834HZX5</accession>
<feature type="region of interest" description="Disordered" evidence="2">
    <location>
        <begin position="72"/>
        <end position="99"/>
    </location>
</feature>
<evidence type="ECO:0000259" key="4">
    <source>
        <dbReference type="PROSITE" id="PS50853"/>
    </source>
</evidence>
<dbReference type="InterPro" id="IPR013783">
    <property type="entry name" value="Ig-like_fold"/>
</dbReference>
<evidence type="ECO:0000313" key="6">
    <source>
        <dbReference type="Proteomes" id="UP000625711"/>
    </source>
</evidence>
<feature type="domain" description="Fibronectin type-III" evidence="4">
    <location>
        <begin position="212"/>
        <end position="307"/>
    </location>
</feature>
<feature type="region of interest" description="Disordered" evidence="2">
    <location>
        <begin position="415"/>
        <end position="458"/>
    </location>
</feature>
<dbReference type="InterPro" id="IPR003961">
    <property type="entry name" value="FN3_dom"/>
</dbReference>